<dbReference type="eggNOG" id="COG2208">
    <property type="taxonomic scope" value="Bacteria"/>
</dbReference>
<dbReference type="eggNOG" id="COG1716">
    <property type="taxonomic scope" value="Bacteria"/>
</dbReference>
<dbReference type="PANTHER" id="PTHR43156:SF2">
    <property type="entry name" value="STAGE II SPORULATION PROTEIN E"/>
    <property type="match status" value="1"/>
</dbReference>
<dbReference type="OrthoDB" id="107728at2"/>
<dbReference type="InterPro" id="IPR036457">
    <property type="entry name" value="PPM-type-like_dom_sf"/>
</dbReference>
<dbReference type="PANTHER" id="PTHR43156">
    <property type="entry name" value="STAGE II SPORULATION PROTEIN E-RELATED"/>
    <property type="match status" value="1"/>
</dbReference>
<name>Q021I4_SOLUE</name>
<dbReference type="Pfam" id="PF00498">
    <property type="entry name" value="FHA"/>
    <property type="match status" value="1"/>
</dbReference>
<dbReference type="InterPro" id="IPR008984">
    <property type="entry name" value="SMAD_FHA_dom_sf"/>
</dbReference>
<proteinExistence type="predicted"/>
<dbReference type="CDD" id="cd00060">
    <property type="entry name" value="FHA"/>
    <property type="match status" value="1"/>
</dbReference>
<dbReference type="PROSITE" id="PS50006">
    <property type="entry name" value="FHA_DOMAIN"/>
    <property type="match status" value="1"/>
</dbReference>
<dbReference type="STRING" id="234267.Acid_3432"/>
<gene>
    <name evidence="3" type="ordered locus">Acid_3432</name>
</gene>
<evidence type="ECO:0000259" key="2">
    <source>
        <dbReference type="PROSITE" id="PS50006"/>
    </source>
</evidence>
<dbReference type="GO" id="GO:0016791">
    <property type="term" value="F:phosphatase activity"/>
    <property type="evidence" value="ECO:0007669"/>
    <property type="project" value="TreeGrafter"/>
</dbReference>
<dbReference type="EMBL" id="CP000473">
    <property type="protein sequence ID" value="ABJ84405.1"/>
    <property type="molecule type" value="Genomic_DNA"/>
</dbReference>
<feature type="domain" description="FHA" evidence="2">
    <location>
        <begin position="24"/>
        <end position="74"/>
    </location>
</feature>
<dbReference type="Gene3D" id="3.30.450.40">
    <property type="match status" value="1"/>
</dbReference>
<dbReference type="InParanoid" id="Q021I4"/>
<reference evidence="3" key="1">
    <citation type="submission" date="2006-10" db="EMBL/GenBank/DDBJ databases">
        <title>Complete sequence of Solibacter usitatus Ellin6076.</title>
        <authorList>
            <consortium name="US DOE Joint Genome Institute"/>
            <person name="Copeland A."/>
            <person name="Lucas S."/>
            <person name="Lapidus A."/>
            <person name="Barry K."/>
            <person name="Detter J.C."/>
            <person name="Glavina del Rio T."/>
            <person name="Hammon N."/>
            <person name="Israni S."/>
            <person name="Dalin E."/>
            <person name="Tice H."/>
            <person name="Pitluck S."/>
            <person name="Thompson L.S."/>
            <person name="Brettin T."/>
            <person name="Bruce D."/>
            <person name="Han C."/>
            <person name="Tapia R."/>
            <person name="Gilna P."/>
            <person name="Schmutz J."/>
            <person name="Larimer F."/>
            <person name="Land M."/>
            <person name="Hauser L."/>
            <person name="Kyrpides N."/>
            <person name="Mikhailova N."/>
            <person name="Janssen P.H."/>
            <person name="Kuske C.R."/>
            <person name="Richardson P."/>
        </authorList>
    </citation>
    <scope>NUCLEOTIDE SEQUENCE</scope>
    <source>
        <strain evidence="3">Ellin6076</strain>
    </source>
</reference>
<organism evidence="3">
    <name type="scientific">Solibacter usitatus (strain Ellin6076)</name>
    <dbReference type="NCBI Taxonomy" id="234267"/>
    <lineage>
        <taxon>Bacteria</taxon>
        <taxon>Pseudomonadati</taxon>
        <taxon>Acidobacteriota</taxon>
        <taxon>Terriglobia</taxon>
        <taxon>Bryobacterales</taxon>
        <taxon>Solibacteraceae</taxon>
        <taxon>Candidatus Solibacter</taxon>
    </lineage>
</organism>
<dbReference type="SUPFAM" id="SSF49879">
    <property type="entry name" value="SMAD/FHA domain"/>
    <property type="match status" value="1"/>
</dbReference>
<dbReference type="KEGG" id="sus:Acid_3432"/>
<dbReference type="Gene3D" id="2.60.200.20">
    <property type="match status" value="1"/>
</dbReference>
<dbReference type="Gene3D" id="3.60.40.10">
    <property type="entry name" value="PPM-type phosphatase domain"/>
    <property type="match status" value="1"/>
</dbReference>
<sequence length="544" mass="58670">MSRELLIQCPDGQMKTVPLTGGRLSIGRSSAAELCFPEDAGLSRQHFAFEPEGEDWTVQDLGSKNGTFVNNIPLKARLILKPGDRVTAGHLVIVYSPDAVDPAAGVVVFEGETSSPTTSTVVTSLEGALSNQTMAIERGGPKASAPMQALIRAGLELSENRPLNELFPVILDLSIQAVNAQRGVLMILDGDQLIPRAHKGDGFRISTAVRDKVLKERSSILVRDAQLDDAFKGRMSIVEQKVHTMMAAPLQNKDRIIGLIYLDSPFILREFTKDDLNLLTVMANIAAARIENARLAEVEQAERIMARDLSQAGVIQSGMLPDKAPDVPGADLAGFNMACRTVGGDYYDFFKYPDGRVALALGDVSGKGMPASLIMMQLHARVQVLAEDPGNLAQFMTRINKATCAKCPSNRFITFFFSVLNAATGELAYANAGHNPPILVRANGDAEMLEGGGPVLGILPIAPYSEMHAHLDRGDMIAIYSDGVTEANNVAYDEFDEERLIEVLKANRHEPADVIVQAVIKAVTDFAAGAPQADDITLLIAKRL</sequence>
<dbReference type="eggNOG" id="COG2203">
    <property type="taxonomic scope" value="Bacteria"/>
</dbReference>
<evidence type="ECO:0000256" key="1">
    <source>
        <dbReference type="ARBA" id="ARBA00022801"/>
    </source>
</evidence>
<dbReference type="InterPro" id="IPR001932">
    <property type="entry name" value="PPM-type_phosphatase-like_dom"/>
</dbReference>
<protein>
    <submittedName>
        <fullName evidence="3">Serine phosphatase</fullName>
    </submittedName>
</protein>
<dbReference type="HOGENOM" id="CLU_000445_43_6_0"/>
<accession>Q021I4</accession>
<keyword evidence="1" id="KW-0378">Hydrolase</keyword>
<dbReference type="InterPro" id="IPR003018">
    <property type="entry name" value="GAF"/>
</dbReference>
<dbReference type="SMART" id="SM00240">
    <property type="entry name" value="FHA"/>
    <property type="match status" value="1"/>
</dbReference>
<dbReference type="SUPFAM" id="SSF81606">
    <property type="entry name" value="PP2C-like"/>
    <property type="match status" value="1"/>
</dbReference>
<dbReference type="SUPFAM" id="SSF55781">
    <property type="entry name" value="GAF domain-like"/>
    <property type="match status" value="1"/>
</dbReference>
<dbReference type="SMART" id="SM00065">
    <property type="entry name" value="GAF"/>
    <property type="match status" value="1"/>
</dbReference>
<dbReference type="FunCoup" id="Q021I4">
    <property type="interactions" value="22"/>
</dbReference>
<dbReference type="SMART" id="SM00331">
    <property type="entry name" value="PP2C_SIG"/>
    <property type="match status" value="1"/>
</dbReference>
<dbReference type="InterPro" id="IPR029016">
    <property type="entry name" value="GAF-like_dom_sf"/>
</dbReference>
<dbReference type="AlphaFoldDB" id="Q021I4"/>
<dbReference type="Pfam" id="PF07228">
    <property type="entry name" value="SpoIIE"/>
    <property type="match status" value="1"/>
</dbReference>
<dbReference type="InterPro" id="IPR052016">
    <property type="entry name" value="Bact_Sigma-Reg"/>
</dbReference>
<dbReference type="InterPro" id="IPR000253">
    <property type="entry name" value="FHA_dom"/>
</dbReference>
<evidence type="ECO:0000313" key="3">
    <source>
        <dbReference type="EMBL" id="ABJ84405.1"/>
    </source>
</evidence>
<dbReference type="Pfam" id="PF01590">
    <property type="entry name" value="GAF"/>
    <property type="match status" value="1"/>
</dbReference>